<accession>A0ABU5MTD7</accession>
<keyword evidence="2" id="KW-1185">Reference proteome</keyword>
<gene>
    <name evidence="1" type="ORF">P9H32_02340</name>
</gene>
<dbReference type="RefSeq" id="WP_322607251.1">
    <property type="nucleotide sequence ID" value="NZ_JARVCO010000002.1"/>
</dbReference>
<reference evidence="1 2" key="1">
    <citation type="journal article" date="2024" name="Appl. Environ. Microbiol.">
        <title>Pontiella agarivorans sp. nov., a novel marine anaerobic bacterium capable of degrading macroalgal polysaccharides and fixing nitrogen.</title>
        <authorList>
            <person name="Liu N."/>
            <person name="Kivenson V."/>
            <person name="Peng X."/>
            <person name="Cui Z."/>
            <person name="Lankiewicz T.S."/>
            <person name="Gosselin K.M."/>
            <person name="English C.J."/>
            <person name="Blair E.M."/>
            <person name="O'Malley M.A."/>
            <person name="Valentine D.L."/>
        </authorList>
    </citation>
    <scope>NUCLEOTIDE SEQUENCE [LARGE SCALE GENOMIC DNA]</scope>
    <source>
        <strain evidence="1 2">NLcol2</strain>
    </source>
</reference>
<dbReference type="EMBL" id="JARVCO010000002">
    <property type="protein sequence ID" value="MDZ8117450.1"/>
    <property type="molecule type" value="Genomic_DNA"/>
</dbReference>
<sequence length="95" mass="10407">MFKGIKTRLVKNGGGSGRAGGSVEFSGRGVQYVFLAGRACRDVLRAGSTQIFWVLPKAISRDWMDDFLKGGRYGERLSGEKCAERTPVHAERLAD</sequence>
<name>A0ABU5MTD7_9BACT</name>
<protein>
    <submittedName>
        <fullName evidence="1">Uncharacterized protein</fullName>
    </submittedName>
</protein>
<dbReference type="Proteomes" id="UP001290861">
    <property type="component" value="Unassembled WGS sequence"/>
</dbReference>
<organism evidence="1 2">
    <name type="scientific">Pontiella agarivorans</name>
    <dbReference type="NCBI Taxonomy" id="3038953"/>
    <lineage>
        <taxon>Bacteria</taxon>
        <taxon>Pseudomonadati</taxon>
        <taxon>Kiritimatiellota</taxon>
        <taxon>Kiritimatiellia</taxon>
        <taxon>Kiritimatiellales</taxon>
        <taxon>Pontiellaceae</taxon>
        <taxon>Pontiella</taxon>
    </lineage>
</organism>
<comment type="caution">
    <text evidence="1">The sequence shown here is derived from an EMBL/GenBank/DDBJ whole genome shotgun (WGS) entry which is preliminary data.</text>
</comment>
<evidence type="ECO:0000313" key="1">
    <source>
        <dbReference type="EMBL" id="MDZ8117450.1"/>
    </source>
</evidence>
<evidence type="ECO:0000313" key="2">
    <source>
        <dbReference type="Proteomes" id="UP001290861"/>
    </source>
</evidence>
<proteinExistence type="predicted"/>